<evidence type="ECO:0000256" key="1">
    <source>
        <dbReference type="SAM" id="MobiDB-lite"/>
    </source>
</evidence>
<dbReference type="AlphaFoldDB" id="A0AAQ4E9L5"/>
<keyword evidence="3" id="KW-1185">Reference proteome</keyword>
<feature type="compositionally biased region" description="Basic and acidic residues" evidence="1">
    <location>
        <begin position="1"/>
        <end position="14"/>
    </location>
</feature>
<name>A0AAQ4E9L5_AMBAM</name>
<proteinExistence type="predicted"/>
<reference evidence="2 3" key="1">
    <citation type="journal article" date="2023" name="Arcadia Sci">
        <title>De novo assembly of a long-read Amblyomma americanum tick genome.</title>
        <authorList>
            <person name="Chou S."/>
            <person name="Poskanzer K.E."/>
            <person name="Rollins M."/>
            <person name="Thuy-Boun P.S."/>
        </authorList>
    </citation>
    <scope>NUCLEOTIDE SEQUENCE [LARGE SCALE GENOMIC DNA]</scope>
    <source>
        <strain evidence="2">F_SG_1</strain>
        <tissue evidence="2">Salivary glands</tissue>
    </source>
</reference>
<feature type="non-terminal residue" evidence="2">
    <location>
        <position position="1"/>
    </location>
</feature>
<dbReference type="Proteomes" id="UP001321473">
    <property type="component" value="Unassembled WGS sequence"/>
</dbReference>
<organism evidence="2 3">
    <name type="scientific">Amblyomma americanum</name>
    <name type="common">Lone star tick</name>
    <dbReference type="NCBI Taxonomy" id="6943"/>
    <lineage>
        <taxon>Eukaryota</taxon>
        <taxon>Metazoa</taxon>
        <taxon>Ecdysozoa</taxon>
        <taxon>Arthropoda</taxon>
        <taxon>Chelicerata</taxon>
        <taxon>Arachnida</taxon>
        <taxon>Acari</taxon>
        <taxon>Parasitiformes</taxon>
        <taxon>Ixodida</taxon>
        <taxon>Ixodoidea</taxon>
        <taxon>Ixodidae</taxon>
        <taxon>Amblyomminae</taxon>
        <taxon>Amblyomma</taxon>
    </lineage>
</organism>
<accession>A0AAQ4E9L5</accession>
<dbReference type="EMBL" id="JARKHS020019784">
    <property type="protein sequence ID" value="KAK8771405.1"/>
    <property type="molecule type" value="Genomic_DNA"/>
</dbReference>
<feature type="region of interest" description="Disordered" evidence="1">
    <location>
        <begin position="1"/>
        <end position="23"/>
    </location>
</feature>
<protein>
    <submittedName>
        <fullName evidence="2">Uncharacterized protein</fullName>
    </submittedName>
</protein>
<evidence type="ECO:0000313" key="3">
    <source>
        <dbReference type="Proteomes" id="UP001321473"/>
    </source>
</evidence>
<evidence type="ECO:0000313" key="2">
    <source>
        <dbReference type="EMBL" id="KAK8771405.1"/>
    </source>
</evidence>
<sequence>KREELTRLNQEGRHTGGGLLGGRGGRIITLVGTASATGVVLRWRTSSPSPTVPSTTTPPVPP</sequence>
<gene>
    <name evidence="2" type="ORF">V5799_025351</name>
</gene>
<comment type="caution">
    <text evidence="2">The sequence shown here is derived from an EMBL/GenBank/DDBJ whole genome shotgun (WGS) entry which is preliminary data.</text>
</comment>